<evidence type="ECO:0000256" key="2">
    <source>
        <dbReference type="ARBA" id="ARBA00022692"/>
    </source>
</evidence>
<dbReference type="InterPro" id="IPR004254">
    <property type="entry name" value="AdipoR/HlyIII-related"/>
</dbReference>
<sequence length="276" mass="33033">MTGNNIPLWTKNKYILTGYRCQTNKLSCLISIFNIHNETINIWTHMISLIYFVYILIINYNNNIIIKLYEIVSIISFTMSTCYHTYMPMSQKNYLLLLKLDLFSIILNIVTSNILIYYYWFWCYKILRNIYMFFSGLYLGIGIIILLKIDIIKKHNYILAYYSIYNVGIIISYIHIYNLTDGDVDKIIKYNFTKPMKYFITGFIIYTIKIPERLFSKKFDIIGNSHQLWHILCSFGIYYYHEEIIKNIEYRKFDRCYYCVARNASVTPALTLNSLM</sequence>
<proteinExistence type="predicted"/>
<evidence type="ECO:0000256" key="1">
    <source>
        <dbReference type="ARBA" id="ARBA00004141"/>
    </source>
</evidence>
<dbReference type="EMBL" id="MW030601">
    <property type="protein sequence ID" value="QPI16763.1"/>
    <property type="molecule type" value="Genomic_DNA"/>
</dbReference>
<keyword evidence="4 5" id="KW-0472">Membrane</keyword>
<reference evidence="6" key="1">
    <citation type="submission" date="2020-08" db="EMBL/GenBank/DDBJ databases">
        <title>Bridging the membrane lipid divide: bacteria of the FCB group superphylum have the potential to synthesize archaeal ether lipids.</title>
        <authorList>
            <person name="Villanueva L."/>
            <person name="von Meijenfeldt F.A.B."/>
            <person name="Westbye A.B."/>
            <person name="Yadav S."/>
            <person name="Hopmans E.C."/>
            <person name="Dutilh B.E."/>
            <person name="Sinninghe Damste J.S."/>
        </authorList>
    </citation>
    <scope>NUCLEOTIDE SEQUENCE</scope>
    <source>
        <strain evidence="6">NIOZ-UU159</strain>
    </source>
</reference>
<dbReference type="GO" id="GO:0016020">
    <property type="term" value="C:membrane"/>
    <property type="evidence" value="ECO:0007669"/>
    <property type="project" value="UniProtKB-SubCell"/>
</dbReference>
<dbReference type="PANTHER" id="PTHR20855:SF52">
    <property type="entry name" value="ADIPONECTIN RECEPTOR PROTEIN"/>
    <property type="match status" value="1"/>
</dbReference>
<keyword evidence="2 5" id="KW-0812">Transmembrane</keyword>
<comment type="subcellular location">
    <subcellularLocation>
        <location evidence="1">Membrane</location>
        <topology evidence="1">Multi-pass membrane protein</topology>
    </subcellularLocation>
</comment>
<name>A0A7S9SV15_9VIRU</name>
<evidence type="ECO:0000256" key="3">
    <source>
        <dbReference type="ARBA" id="ARBA00022989"/>
    </source>
</evidence>
<evidence type="ECO:0000256" key="4">
    <source>
        <dbReference type="ARBA" id="ARBA00023136"/>
    </source>
</evidence>
<evidence type="ECO:0000313" key="6">
    <source>
        <dbReference type="EMBL" id="QPI16763.1"/>
    </source>
</evidence>
<evidence type="ECO:0000256" key="5">
    <source>
        <dbReference type="SAM" id="Phobius"/>
    </source>
</evidence>
<dbReference type="Pfam" id="PF03006">
    <property type="entry name" value="HlyIII"/>
    <property type="match status" value="1"/>
</dbReference>
<organism evidence="6">
    <name type="scientific">Virus NIOZ-UU159</name>
    <dbReference type="NCBI Taxonomy" id="2763270"/>
    <lineage>
        <taxon>Viruses</taxon>
    </lineage>
</organism>
<feature type="transmembrane region" description="Helical" evidence="5">
    <location>
        <begin position="126"/>
        <end position="147"/>
    </location>
</feature>
<dbReference type="PANTHER" id="PTHR20855">
    <property type="entry name" value="ADIPOR/PROGESTIN RECEPTOR-RELATED"/>
    <property type="match status" value="1"/>
</dbReference>
<keyword evidence="3 5" id="KW-1133">Transmembrane helix</keyword>
<feature type="transmembrane region" description="Helical" evidence="5">
    <location>
        <begin position="64"/>
        <end position="83"/>
    </location>
</feature>
<gene>
    <name evidence="6" type="ORF">NIOZUU159_00258</name>
</gene>
<feature type="transmembrane region" description="Helical" evidence="5">
    <location>
        <begin position="95"/>
        <end position="120"/>
    </location>
</feature>
<feature type="transmembrane region" description="Helical" evidence="5">
    <location>
        <begin position="40"/>
        <end position="58"/>
    </location>
</feature>
<accession>A0A7S9SV15</accession>
<feature type="transmembrane region" description="Helical" evidence="5">
    <location>
        <begin position="159"/>
        <end position="176"/>
    </location>
</feature>
<dbReference type="GO" id="GO:0038023">
    <property type="term" value="F:signaling receptor activity"/>
    <property type="evidence" value="ECO:0007669"/>
    <property type="project" value="TreeGrafter"/>
</dbReference>
<protein>
    <submittedName>
        <fullName evidence="6">Hemolysin-III related protein</fullName>
    </submittedName>
</protein>